<gene>
    <name evidence="2" type="ORF">URODEC1_LOCUS51155</name>
</gene>
<protein>
    <submittedName>
        <fullName evidence="2">Uncharacterized protein</fullName>
    </submittedName>
</protein>
<reference evidence="2 3" key="2">
    <citation type="submission" date="2024-10" db="EMBL/GenBank/DDBJ databases">
        <authorList>
            <person name="Ryan C."/>
        </authorList>
    </citation>
    <scope>NUCLEOTIDE SEQUENCE [LARGE SCALE GENOMIC DNA]</scope>
</reference>
<evidence type="ECO:0000313" key="2">
    <source>
        <dbReference type="EMBL" id="CAL4972248.1"/>
    </source>
</evidence>
<dbReference type="PANTHER" id="PTHR36358:SF2">
    <property type="entry name" value="SUCCINATE DEHYDROGENASE SUBUNIT 4, MITOCHONDRIAL"/>
    <property type="match status" value="1"/>
</dbReference>
<keyword evidence="1" id="KW-0812">Transmembrane</keyword>
<dbReference type="EMBL" id="OZ075130">
    <property type="protein sequence ID" value="CAL4972248.1"/>
    <property type="molecule type" value="Genomic_DNA"/>
</dbReference>
<organism evidence="2 3">
    <name type="scientific">Urochloa decumbens</name>
    <dbReference type="NCBI Taxonomy" id="240449"/>
    <lineage>
        <taxon>Eukaryota</taxon>
        <taxon>Viridiplantae</taxon>
        <taxon>Streptophyta</taxon>
        <taxon>Embryophyta</taxon>
        <taxon>Tracheophyta</taxon>
        <taxon>Spermatophyta</taxon>
        <taxon>Magnoliopsida</taxon>
        <taxon>Liliopsida</taxon>
        <taxon>Poales</taxon>
        <taxon>Poaceae</taxon>
        <taxon>PACMAD clade</taxon>
        <taxon>Panicoideae</taxon>
        <taxon>Panicodae</taxon>
        <taxon>Paniceae</taxon>
        <taxon>Melinidinae</taxon>
        <taxon>Urochloa</taxon>
    </lineage>
</organism>
<evidence type="ECO:0000256" key="1">
    <source>
        <dbReference type="SAM" id="Phobius"/>
    </source>
</evidence>
<proteinExistence type="predicted"/>
<sequence>MASRFLTRSKALAHAIARADAAASSPLAGTGSLRALSTLPQDPAATAAGPSPRQPSVRSPLDLSKILGYGQTSRLSGAQVLPRWFSIGASNGSSAQQVQCKFNVFFSVRVIPSTLPKTIVGMAQFDELKTQEGASTKVTAFSPLEATIAKPRSGPLRSESLKVRVNDIVTTTTYYMIPTQLLISKNSVSTSLMIMSVFHQIYMFHKEILLDYVHNEVTRKWALIYFKILLLIMAKDTIINIGLLQDFYFALV</sequence>
<accession>A0ABC9A4H1</accession>
<keyword evidence="1" id="KW-1133">Transmembrane helix</keyword>
<feature type="transmembrane region" description="Helical" evidence="1">
    <location>
        <begin position="224"/>
        <end position="244"/>
    </location>
</feature>
<dbReference type="PANTHER" id="PTHR36358">
    <property type="entry name" value="SUCCINATE DEHYDROGENASE SUBUNIT 4, MITOCHONDRIAL"/>
    <property type="match status" value="1"/>
</dbReference>
<keyword evidence="1" id="KW-0472">Membrane</keyword>
<keyword evidence="3" id="KW-1185">Reference proteome</keyword>
<dbReference type="AlphaFoldDB" id="A0ABC9A4H1"/>
<name>A0ABC9A4H1_9POAL</name>
<evidence type="ECO:0000313" key="3">
    <source>
        <dbReference type="Proteomes" id="UP001497457"/>
    </source>
</evidence>
<reference evidence="3" key="1">
    <citation type="submission" date="2024-06" db="EMBL/GenBank/DDBJ databases">
        <authorList>
            <person name="Ryan C."/>
        </authorList>
    </citation>
    <scope>NUCLEOTIDE SEQUENCE [LARGE SCALE GENOMIC DNA]</scope>
</reference>
<dbReference type="InterPro" id="IPR044963">
    <property type="entry name" value="SDH4"/>
</dbReference>
<dbReference type="Proteomes" id="UP001497457">
    <property type="component" value="Chromosome 20rd"/>
</dbReference>